<evidence type="ECO:0000256" key="1">
    <source>
        <dbReference type="SAM" id="Phobius"/>
    </source>
</evidence>
<dbReference type="KEGG" id="nou:Natoc_1143"/>
<gene>
    <name evidence="2" type="ORF">Natoc_1143</name>
</gene>
<dbReference type="EMBL" id="CP003929">
    <property type="protein sequence ID" value="AGB36981.1"/>
    <property type="molecule type" value="Genomic_DNA"/>
</dbReference>
<dbReference type="Pfam" id="PF23958">
    <property type="entry name" value="DUF7287"/>
    <property type="match status" value="1"/>
</dbReference>
<dbReference type="Proteomes" id="UP000010878">
    <property type="component" value="Chromosome"/>
</dbReference>
<proteinExistence type="predicted"/>
<dbReference type="OrthoDB" id="125215at2157"/>
<dbReference type="GeneID" id="14402503"/>
<accession>L0JW36</accession>
<keyword evidence="1" id="KW-0472">Membrane</keyword>
<dbReference type="RefSeq" id="WP_015320432.1">
    <property type="nucleotide sequence ID" value="NC_019974.1"/>
</dbReference>
<dbReference type="InterPro" id="IPR056613">
    <property type="entry name" value="DUF7287"/>
</dbReference>
<dbReference type="STRING" id="694430.Natoc_1143"/>
<dbReference type="HOGENOM" id="CLU_1665573_0_0_2"/>
<sequence>MAGDFRATDRGQTAQDFAVGISIFLLAVALVFAALPTLAAPSDAAEAERERAERIADRLVAEFATHGELDGERFVAAVGTEGGDRDRPSGIADDGVDVRLERLDGGELELADGGFELATEPADRDGRPAASAARIVSLDSSIELEDSADDPAYRLVVEVTRT</sequence>
<protein>
    <recommendedName>
        <fullName evidence="4">Pilin/flagellin</fullName>
    </recommendedName>
</protein>
<name>L0JW36_9EURY</name>
<organism evidence="2 3">
    <name type="scientific">Natronococcus occultus SP4</name>
    <dbReference type="NCBI Taxonomy" id="694430"/>
    <lineage>
        <taxon>Archaea</taxon>
        <taxon>Methanobacteriati</taxon>
        <taxon>Methanobacteriota</taxon>
        <taxon>Stenosarchaea group</taxon>
        <taxon>Halobacteria</taxon>
        <taxon>Halobacteriales</taxon>
        <taxon>Natrialbaceae</taxon>
        <taxon>Natronococcus</taxon>
    </lineage>
</organism>
<reference evidence="2 3" key="1">
    <citation type="submission" date="2012-11" db="EMBL/GenBank/DDBJ databases">
        <title>FINISHED of Natronococcus occultus SP4, DSM 3396.</title>
        <authorList>
            <consortium name="DOE Joint Genome Institute"/>
            <person name="Eisen J."/>
            <person name="Huntemann M."/>
            <person name="Wei C.-L."/>
            <person name="Han J."/>
            <person name="Detter J.C."/>
            <person name="Han C."/>
            <person name="Tapia R."/>
            <person name="Chen A."/>
            <person name="Kyrpides N."/>
            <person name="Mavromatis K."/>
            <person name="Markowitz V."/>
            <person name="Szeto E."/>
            <person name="Ivanova N."/>
            <person name="Mikhailova N."/>
            <person name="Ovchinnikova G."/>
            <person name="Pagani I."/>
            <person name="Pati A."/>
            <person name="Goodwin L."/>
            <person name="Nordberg H.P."/>
            <person name="Cantor M.N."/>
            <person name="Hua S.X."/>
            <person name="Woyke T."/>
            <person name="Eisen J."/>
            <person name="Klenk H.-P."/>
            <person name="Klenk H.-P."/>
        </authorList>
    </citation>
    <scope>NUCLEOTIDE SEQUENCE [LARGE SCALE GENOMIC DNA]</scope>
    <source>
        <strain evidence="2 3">SP4</strain>
    </source>
</reference>
<feature type="transmembrane region" description="Helical" evidence="1">
    <location>
        <begin position="17"/>
        <end position="39"/>
    </location>
</feature>
<evidence type="ECO:0000313" key="3">
    <source>
        <dbReference type="Proteomes" id="UP000010878"/>
    </source>
</evidence>
<keyword evidence="1" id="KW-0812">Transmembrane</keyword>
<evidence type="ECO:0008006" key="4">
    <source>
        <dbReference type="Google" id="ProtNLM"/>
    </source>
</evidence>
<keyword evidence="3" id="KW-1185">Reference proteome</keyword>
<keyword evidence="1" id="KW-1133">Transmembrane helix</keyword>
<evidence type="ECO:0000313" key="2">
    <source>
        <dbReference type="EMBL" id="AGB36981.1"/>
    </source>
</evidence>
<dbReference type="eggNOG" id="arCOG06117">
    <property type="taxonomic scope" value="Archaea"/>
</dbReference>
<dbReference type="AlphaFoldDB" id="L0JW36"/>